<name>A0A813F2G7_POLGL</name>
<dbReference type="GO" id="GO:0005759">
    <property type="term" value="C:mitochondrial matrix"/>
    <property type="evidence" value="ECO:0007669"/>
    <property type="project" value="TreeGrafter"/>
</dbReference>
<sequence length="621" mass="66225">TAVALEAVAKQSGFSPFGLSNLAWCFAKLQALAPEGVGTCAEEAAGVASLRQRFLGALVQETRAKLSGLEAQDIAGLAWAFAAAKVLDQEGLVGDLCGEALRKLDQFRSQQLSNLSWSLATLMAKDTGLLRQLAQAAEGLLSEFEPQALSNVAWAFATLKPPDSHHRLLQAIAAEASTKLRGFSPQGLSNLVWSFAKARTEVGGSRGGKSRSKLLAEASSSPVRSFQFEAIAQEAKEALGHFKPQDASNFAWAMASLAVADQGNILGGIAREAVSKMASFTPQNLANLLWAFASLLVRHPAFLQAAEARARHCLWEFKTQALSNLAWALATDLRKELPPDPDLEEEEAEEEEEETVTDGGRSSGTRPEGGQANRRTGALSKEDREQRLSFFSLVAGAAAARASHLAPQGLANLAWACATLGSEEQVFREFALQATARSNELQLRDASNLAWALVTMDAQVSHSSLLQALAVRAEAILTCPETLLPRRQLRLSLLDDVSATMSTPGSGLGTLANIAPSKSAMVEVATSILGLLWALSFSGGLAEAQATRLKHLGHQTLREIGRSLDGGGRTAALVGRSKIMPLLKAQESNADRRRDGRSAEETEPLVVLDLPDRLVLHKPPG</sequence>
<dbReference type="PANTHER" id="PTHR21228:SF40">
    <property type="entry name" value="LD45607P"/>
    <property type="match status" value="1"/>
</dbReference>
<accession>A0A813F2G7</accession>
<comment type="caution">
    <text evidence="2">The sequence shown here is derived from an EMBL/GenBank/DDBJ whole genome shotgun (WGS) entry which is preliminary data.</text>
</comment>
<evidence type="ECO:0000313" key="3">
    <source>
        <dbReference type="Proteomes" id="UP000654075"/>
    </source>
</evidence>
<dbReference type="OrthoDB" id="430737at2759"/>
<feature type="non-terminal residue" evidence="2">
    <location>
        <position position="621"/>
    </location>
</feature>
<dbReference type="GO" id="GO:0035770">
    <property type="term" value="C:ribonucleoprotein granule"/>
    <property type="evidence" value="ECO:0007669"/>
    <property type="project" value="TreeGrafter"/>
</dbReference>
<feature type="non-terminal residue" evidence="2">
    <location>
        <position position="1"/>
    </location>
</feature>
<proteinExistence type="predicted"/>
<dbReference type="AlphaFoldDB" id="A0A813F2G7"/>
<organism evidence="2 3">
    <name type="scientific">Polarella glacialis</name>
    <name type="common">Dinoflagellate</name>
    <dbReference type="NCBI Taxonomy" id="89957"/>
    <lineage>
        <taxon>Eukaryota</taxon>
        <taxon>Sar</taxon>
        <taxon>Alveolata</taxon>
        <taxon>Dinophyceae</taxon>
        <taxon>Suessiales</taxon>
        <taxon>Suessiaceae</taxon>
        <taxon>Polarella</taxon>
    </lineage>
</organism>
<dbReference type="Proteomes" id="UP000654075">
    <property type="component" value="Unassembled WGS sequence"/>
</dbReference>
<dbReference type="InterPro" id="IPR050870">
    <property type="entry name" value="FAST_kinase"/>
</dbReference>
<dbReference type="GO" id="GO:0003723">
    <property type="term" value="F:RNA binding"/>
    <property type="evidence" value="ECO:0007669"/>
    <property type="project" value="TreeGrafter"/>
</dbReference>
<gene>
    <name evidence="2" type="ORF">PGLA1383_LOCUS22474</name>
</gene>
<dbReference type="EMBL" id="CAJNNV010016265">
    <property type="protein sequence ID" value="CAE8604307.1"/>
    <property type="molecule type" value="Genomic_DNA"/>
</dbReference>
<feature type="region of interest" description="Disordered" evidence="1">
    <location>
        <begin position="336"/>
        <end position="381"/>
    </location>
</feature>
<protein>
    <submittedName>
        <fullName evidence="2">Uncharacterized protein</fullName>
    </submittedName>
</protein>
<keyword evidence="3" id="KW-1185">Reference proteome</keyword>
<evidence type="ECO:0000313" key="2">
    <source>
        <dbReference type="EMBL" id="CAE8604307.1"/>
    </source>
</evidence>
<dbReference type="GO" id="GO:0000963">
    <property type="term" value="P:mitochondrial RNA processing"/>
    <property type="evidence" value="ECO:0007669"/>
    <property type="project" value="TreeGrafter"/>
</dbReference>
<reference evidence="2" key="1">
    <citation type="submission" date="2021-02" db="EMBL/GenBank/DDBJ databases">
        <authorList>
            <person name="Dougan E. K."/>
            <person name="Rhodes N."/>
            <person name="Thang M."/>
            <person name="Chan C."/>
        </authorList>
    </citation>
    <scope>NUCLEOTIDE SEQUENCE</scope>
</reference>
<feature type="compositionally biased region" description="Basic and acidic residues" evidence="1">
    <location>
        <begin position="589"/>
        <end position="600"/>
    </location>
</feature>
<dbReference type="GO" id="GO:0044528">
    <property type="term" value="P:regulation of mitochondrial mRNA stability"/>
    <property type="evidence" value="ECO:0007669"/>
    <property type="project" value="TreeGrafter"/>
</dbReference>
<feature type="compositionally biased region" description="Acidic residues" evidence="1">
    <location>
        <begin position="339"/>
        <end position="356"/>
    </location>
</feature>
<evidence type="ECO:0000256" key="1">
    <source>
        <dbReference type="SAM" id="MobiDB-lite"/>
    </source>
</evidence>
<feature type="region of interest" description="Disordered" evidence="1">
    <location>
        <begin position="584"/>
        <end position="603"/>
    </location>
</feature>
<dbReference type="PANTHER" id="PTHR21228">
    <property type="entry name" value="FAST LEU-RICH DOMAIN-CONTAINING"/>
    <property type="match status" value="1"/>
</dbReference>
<dbReference type="OMA" id="FAWAMAS"/>